<evidence type="ECO:0000256" key="2">
    <source>
        <dbReference type="ARBA" id="ARBA00023125"/>
    </source>
</evidence>
<dbReference type="Gene3D" id="3.40.50.880">
    <property type="match status" value="1"/>
</dbReference>
<dbReference type="Proteomes" id="UP000078503">
    <property type="component" value="Unassembled WGS sequence"/>
</dbReference>
<sequence>MGKSSVKKVALVAFEGISAFHLSVPCLVFQDAFIDRQPMFELSLCSLHQREISTGSGFGIVVDEGLDILDAADIVIVPSWPNSLPPVPAELRERLVHAHARGAMLVGLCLGAFVIAETGLLDGKTATTHWAFSEAFRTRFPKVEFDSQPLFIEHDQLITSAGTAASLDCCLQIIRRLCGSELANQLARVMVTAPFRSGGQQQYIPSPIAARPEKVTSLTQVIDQVEKAINQAHSIDSLAAQCAMSRRTFTRQFKAAYGCTFNHWLLDQRLKLSQQLLESSNYSISQVAELSGFGSESVYRKHFKTAFQITPMQWRTTFSGTAPVTP</sequence>
<evidence type="ECO:0000256" key="1">
    <source>
        <dbReference type="ARBA" id="ARBA00023015"/>
    </source>
</evidence>
<feature type="domain" description="HTH araC/xylS-type" evidence="4">
    <location>
        <begin position="219"/>
        <end position="317"/>
    </location>
</feature>
<dbReference type="SMART" id="SM00342">
    <property type="entry name" value="HTH_ARAC"/>
    <property type="match status" value="1"/>
</dbReference>
<proteinExistence type="predicted"/>
<dbReference type="Gene3D" id="1.10.10.60">
    <property type="entry name" value="Homeodomain-like"/>
    <property type="match status" value="1"/>
</dbReference>
<comment type="caution">
    <text evidence="5">The sequence shown here is derived from an EMBL/GenBank/DDBJ whole genome shotgun (WGS) entry which is preliminary data.</text>
</comment>
<dbReference type="CDD" id="cd03137">
    <property type="entry name" value="GATase1_AraC_1"/>
    <property type="match status" value="1"/>
</dbReference>
<reference evidence="5 6" key="1">
    <citation type="submission" date="2016-03" db="EMBL/GenBank/DDBJ databases">
        <title>Photobacterium proteolyticum sp. nov. a protease producing bacterium isolated from ocean sediments of Laizhou Bay.</title>
        <authorList>
            <person name="Li Y."/>
        </authorList>
    </citation>
    <scope>NUCLEOTIDE SEQUENCE [LARGE SCALE GENOMIC DNA]</scope>
    <source>
        <strain evidence="5 6">R-40508</strain>
    </source>
</reference>
<dbReference type="AlphaFoldDB" id="A0A178K907"/>
<dbReference type="InterPro" id="IPR009057">
    <property type="entry name" value="Homeodomain-like_sf"/>
</dbReference>
<dbReference type="InterPro" id="IPR018062">
    <property type="entry name" value="HTH_AraC-typ_CS"/>
</dbReference>
<keyword evidence="1" id="KW-0805">Transcription regulation</keyword>
<dbReference type="SUPFAM" id="SSF46689">
    <property type="entry name" value="Homeodomain-like"/>
    <property type="match status" value="2"/>
</dbReference>
<dbReference type="Pfam" id="PF01965">
    <property type="entry name" value="DJ-1_PfpI"/>
    <property type="match status" value="1"/>
</dbReference>
<dbReference type="OrthoDB" id="9803764at2"/>
<dbReference type="GO" id="GO:0043565">
    <property type="term" value="F:sequence-specific DNA binding"/>
    <property type="evidence" value="ECO:0007669"/>
    <property type="project" value="InterPro"/>
</dbReference>
<dbReference type="InterPro" id="IPR052158">
    <property type="entry name" value="INH-QAR"/>
</dbReference>
<dbReference type="PANTHER" id="PTHR43130">
    <property type="entry name" value="ARAC-FAMILY TRANSCRIPTIONAL REGULATOR"/>
    <property type="match status" value="1"/>
</dbReference>
<evidence type="ECO:0000313" key="5">
    <source>
        <dbReference type="EMBL" id="OAN13172.1"/>
    </source>
</evidence>
<name>A0A178K907_9GAMM</name>
<evidence type="ECO:0000256" key="3">
    <source>
        <dbReference type="ARBA" id="ARBA00023163"/>
    </source>
</evidence>
<dbReference type="EMBL" id="LVHF01000029">
    <property type="protein sequence ID" value="OAN13172.1"/>
    <property type="molecule type" value="Genomic_DNA"/>
</dbReference>
<dbReference type="Pfam" id="PF12833">
    <property type="entry name" value="HTH_18"/>
    <property type="match status" value="1"/>
</dbReference>
<dbReference type="InterPro" id="IPR029062">
    <property type="entry name" value="Class_I_gatase-like"/>
</dbReference>
<dbReference type="SUPFAM" id="SSF52317">
    <property type="entry name" value="Class I glutamine amidotransferase-like"/>
    <property type="match status" value="1"/>
</dbReference>
<keyword evidence="3" id="KW-0804">Transcription</keyword>
<dbReference type="InterPro" id="IPR002818">
    <property type="entry name" value="DJ-1/PfpI"/>
</dbReference>
<dbReference type="PROSITE" id="PS01124">
    <property type="entry name" value="HTH_ARAC_FAMILY_2"/>
    <property type="match status" value="1"/>
</dbReference>
<evidence type="ECO:0000259" key="4">
    <source>
        <dbReference type="PROSITE" id="PS01124"/>
    </source>
</evidence>
<keyword evidence="2" id="KW-0238">DNA-binding</keyword>
<evidence type="ECO:0000313" key="6">
    <source>
        <dbReference type="Proteomes" id="UP000078503"/>
    </source>
</evidence>
<dbReference type="PANTHER" id="PTHR43130:SF3">
    <property type="entry name" value="HTH-TYPE TRANSCRIPTIONAL REGULATOR RV1931C"/>
    <property type="match status" value="1"/>
</dbReference>
<protein>
    <submittedName>
        <fullName evidence="5">AraC family transcriptional regulator</fullName>
    </submittedName>
</protein>
<keyword evidence="6" id="KW-1185">Reference proteome</keyword>
<organism evidence="5 6">
    <name type="scientific">Photobacterium jeanii</name>
    <dbReference type="NCBI Taxonomy" id="858640"/>
    <lineage>
        <taxon>Bacteria</taxon>
        <taxon>Pseudomonadati</taxon>
        <taxon>Pseudomonadota</taxon>
        <taxon>Gammaproteobacteria</taxon>
        <taxon>Vibrionales</taxon>
        <taxon>Vibrionaceae</taxon>
        <taxon>Photobacterium</taxon>
    </lineage>
</organism>
<dbReference type="STRING" id="858640.A3K86_16055"/>
<gene>
    <name evidence="5" type="ORF">A3K86_16055</name>
</gene>
<dbReference type="PROSITE" id="PS00041">
    <property type="entry name" value="HTH_ARAC_FAMILY_1"/>
    <property type="match status" value="1"/>
</dbReference>
<dbReference type="InterPro" id="IPR018060">
    <property type="entry name" value="HTH_AraC"/>
</dbReference>
<dbReference type="GO" id="GO:0003700">
    <property type="term" value="F:DNA-binding transcription factor activity"/>
    <property type="evidence" value="ECO:0007669"/>
    <property type="project" value="InterPro"/>
</dbReference>
<accession>A0A178K907</accession>
<dbReference type="RefSeq" id="WP_068333357.1">
    <property type="nucleotide sequence ID" value="NZ_LVHF01000029.1"/>
</dbReference>